<dbReference type="AlphaFoldDB" id="A0A6B2NW04"/>
<evidence type="ECO:0008006" key="2">
    <source>
        <dbReference type="Google" id="ProtNLM"/>
    </source>
</evidence>
<accession>A0A6B2NW04</accession>
<proteinExistence type="predicted"/>
<name>A0A6B2NW04_9RHOB</name>
<evidence type="ECO:0000313" key="1">
    <source>
        <dbReference type="EMBL" id="NDW46075.1"/>
    </source>
</evidence>
<dbReference type="RefSeq" id="WP_164130821.1">
    <property type="nucleotide sequence ID" value="NZ_JAAGOX010000022.1"/>
</dbReference>
<reference evidence="1" key="1">
    <citation type="submission" date="2020-02" db="EMBL/GenBank/DDBJ databases">
        <title>Delineation of the pyrene-degrading pathway in Roseobacter clade bacteria by genomic analysis.</title>
        <authorList>
            <person name="Zhou H."/>
            <person name="Wang H."/>
        </authorList>
    </citation>
    <scope>NUCLEOTIDE SEQUENCE</scope>
    <source>
        <strain evidence="1">PrR005</strain>
    </source>
</reference>
<dbReference type="EMBL" id="JAAGOX010000022">
    <property type="protein sequence ID" value="NDW46075.1"/>
    <property type="molecule type" value="Genomic_DNA"/>
</dbReference>
<comment type="caution">
    <text evidence="1">The sequence shown here is derived from an EMBL/GenBank/DDBJ whole genome shotgun (WGS) entry which is preliminary data.</text>
</comment>
<protein>
    <recommendedName>
        <fullName evidence="2">SnoaL-like domain-containing protein</fullName>
    </recommendedName>
</protein>
<gene>
    <name evidence="1" type="ORF">G0P99_13995</name>
</gene>
<sequence length="181" mass="20171">MTGVADIISTYILAKDNNRPWLMQRAFSERARLEMDVRTDAIAFPSVAVGLDEITQTLVRRFSSENENVYTFCLTKAPTDDALQFTCNWLVGMTRKETGEVRVGCGSYAWTFLNQPEPLVGALKITIEVMALLNQHHTHSIMRWLSALPYPWCPAEAALRGAPRSRALAPVTDFLAQAVPG</sequence>
<organism evidence="1">
    <name type="scientific">Ruegeria sp. PrR005</name>
    <dbReference type="NCBI Taxonomy" id="2706882"/>
    <lineage>
        <taxon>Bacteria</taxon>
        <taxon>Pseudomonadati</taxon>
        <taxon>Pseudomonadota</taxon>
        <taxon>Alphaproteobacteria</taxon>
        <taxon>Rhodobacterales</taxon>
        <taxon>Roseobacteraceae</taxon>
        <taxon>Ruegeria</taxon>
    </lineage>
</organism>